<dbReference type="InterPro" id="IPR025202">
    <property type="entry name" value="PLD-like_dom"/>
</dbReference>
<sequence length="77" mass="9251">MDDDICSIGTANFDKRSFYYNYEMNSVFYDRELVLRMLEIAEIDLSKSTPLHFRKLERQKFHVVLKEWIAFVLSPLL</sequence>
<gene>
    <name evidence="2" type="ORF">NST17_18475</name>
</gene>
<proteinExistence type="predicted"/>
<evidence type="ECO:0000313" key="3">
    <source>
        <dbReference type="Proteomes" id="UP001459714"/>
    </source>
</evidence>
<dbReference type="PANTHER" id="PTHR21248">
    <property type="entry name" value="CARDIOLIPIN SYNTHASE"/>
    <property type="match status" value="1"/>
</dbReference>
<accession>A0ABU9K560</accession>
<evidence type="ECO:0000259" key="1">
    <source>
        <dbReference type="Pfam" id="PF13091"/>
    </source>
</evidence>
<dbReference type="PANTHER" id="PTHR21248:SF7">
    <property type="entry name" value="MINOR CARDIOLIPIN SYNTHASE CLSB"/>
    <property type="match status" value="1"/>
</dbReference>
<feature type="domain" description="Phospholipase D-like" evidence="1">
    <location>
        <begin position="2"/>
        <end position="39"/>
    </location>
</feature>
<dbReference type="Proteomes" id="UP001459714">
    <property type="component" value="Unassembled WGS sequence"/>
</dbReference>
<dbReference type="Pfam" id="PF13091">
    <property type="entry name" value="PLDc_2"/>
    <property type="match status" value="1"/>
</dbReference>
<protein>
    <submittedName>
        <fullName evidence="2">Phospholipase D-like domain-containing protein</fullName>
    </submittedName>
</protein>
<evidence type="ECO:0000313" key="2">
    <source>
        <dbReference type="EMBL" id="MEL3959145.1"/>
    </source>
</evidence>
<dbReference type="EMBL" id="JBBYAK010000001">
    <property type="protein sequence ID" value="MEL3959145.1"/>
    <property type="molecule type" value="Genomic_DNA"/>
</dbReference>
<reference evidence="2 3" key="1">
    <citation type="submission" date="2024-03" db="EMBL/GenBank/DDBJ databases">
        <title>Bacilli Hybrid Assemblies.</title>
        <authorList>
            <person name="Kovac J."/>
        </authorList>
    </citation>
    <scope>NUCLEOTIDE SEQUENCE [LARGE SCALE GENOMIC DNA]</scope>
    <source>
        <strain evidence="2 3">FSL M8-0022</strain>
    </source>
</reference>
<keyword evidence="3" id="KW-1185">Reference proteome</keyword>
<dbReference type="SUPFAM" id="SSF56024">
    <property type="entry name" value="Phospholipase D/nuclease"/>
    <property type="match status" value="1"/>
</dbReference>
<dbReference type="Gene3D" id="3.30.870.10">
    <property type="entry name" value="Endonuclease Chain A"/>
    <property type="match status" value="1"/>
</dbReference>
<dbReference type="RefSeq" id="WP_231553356.1">
    <property type="nucleotide sequence ID" value="NZ_CP155465.1"/>
</dbReference>
<organism evidence="2 3">
    <name type="scientific">Caldifermentibacillus hisashii</name>
    <dbReference type="NCBI Taxonomy" id="996558"/>
    <lineage>
        <taxon>Bacteria</taxon>
        <taxon>Bacillati</taxon>
        <taxon>Bacillota</taxon>
        <taxon>Bacilli</taxon>
        <taxon>Bacillales</taxon>
        <taxon>Bacillaceae</taxon>
        <taxon>Caldifermentibacillus</taxon>
    </lineage>
</organism>
<comment type="caution">
    <text evidence="2">The sequence shown here is derived from an EMBL/GenBank/DDBJ whole genome shotgun (WGS) entry which is preliminary data.</text>
</comment>
<name>A0ABU9K560_9BACI</name>